<keyword evidence="7" id="KW-0378">Hydrolase</keyword>
<evidence type="ECO:0000256" key="5">
    <source>
        <dbReference type="ARBA" id="ARBA00022490"/>
    </source>
</evidence>
<keyword evidence="5" id="KW-0963">Cytoplasm</keyword>
<protein>
    <recommendedName>
        <fullName evidence="10">Inorganic pyrophosphatase</fullName>
        <ecNumber evidence="4">3.6.1.1</ecNumber>
    </recommendedName>
    <alternativeName>
        <fullName evidence="9">Pyrophosphate phospho-hydrolase</fullName>
    </alternativeName>
</protein>
<reference evidence="11 12" key="1">
    <citation type="journal article" date="2007" name="Science">
        <title>Sea anemone genome reveals ancestral eumetazoan gene repertoire and genomic organization.</title>
        <authorList>
            <person name="Putnam N.H."/>
            <person name="Srivastava M."/>
            <person name="Hellsten U."/>
            <person name="Dirks B."/>
            <person name="Chapman J."/>
            <person name="Salamov A."/>
            <person name="Terry A."/>
            <person name="Shapiro H."/>
            <person name="Lindquist E."/>
            <person name="Kapitonov V.V."/>
            <person name="Jurka J."/>
            <person name="Genikhovich G."/>
            <person name="Grigoriev I.V."/>
            <person name="Lucas S.M."/>
            <person name="Steele R.E."/>
            <person name="Finnerty J.R."/>
            <person name="Technau U."/>
            <person name="Martindale M.Q."/>
            <person name="Rokhsar D.S."/>
        </authorList>
    </citation>
    <scope>NUCLEOTIDE SEQUENCE [LARGE SCALE GENOMIC DNA]</scope>
    <source>
        <strain evidence="12">CH2 X CH6</strain>
    </source>
</reference>
<evidence type="ECO:0000256" key="3">
    <source>
        <dbReference type="ARBA" id="ARBA00006220"/>
    </source>
</evidence>
<dbReference type="SUPFAM" id="SSF50324">
    <property type="entry name" value="Inorganic pyrophosphatase"/>
    <property type="match status" value="1"/>
</dbReference>
<evidence type="ECO:0000256" key="9">
    <source>
        <dbReference type="ARBA" id="ARBA00032535"/>
    </source>
</evidence>
<name>A7SNY2_NEMVE</name>
<evidence type="ECO:0000256" key="1">
    <source>
        <dbReference type="ARBA" id="ARBA00001946"/>
    </source>
</evidence>
<comment type="cofactor">
    <cofactor evidence="1">
        <name>Mg(2+)</name>
        <dbReference type="ChEBI" id="CHEBI:18420"/>
    </cofactor>
</comment>
<dbReference type="Pfam" id="PF00719">
    <property type="entry name" value="Pyrophosphatase"/>
    <property type="match status" value="1"/>
</dbReference>
<evidence type="ECO:0000256" key="7">
    <source>
        <dbReference type="ARBA" id="ARBA00022801"/>
    </source>
</evidence>
<comment type="similarity">
    <text evidence="3">Belongs to the PPase family.</text>
</comment>
<evidence type="ECO:0000256" key="8">
    <source>
        <dbReference type="ARBA" id="ARBA00022842"/>
    </source>
</evidence>
<evidence type="ECO:0000256" key="10">
    <source>
        <dbReference type="ARBA" id="ARBA00040300"/>
    </source>
</evidence>
<dbReference type="InterPro" id="IPR008162">
    <property type="entry name" value="Pyrophosphatase"/>
</dbReference>
<dbReference type="InterPro" id="IPR036649">
    <property type="entry name" value="Pyrophosphatase_sf"/>
</dbReference>
<dbReference type="PROSITE" id="PS00387">
    <property type="entry name" value="PPASE"/>
    <property type="match status" value="1"/>
</dbReference>
<evidence type="ECO:0000256" key="4">
    <source>
        <dbReference type="ARBA" id="ARBA00012146"/>
    </source>
</evidence>
<dbReference type="EC" id="3.6.1.1" evidence="4"/>
<evidence type="ECO:0000313" key="11">
    <source>
        <dbReference type="EMBL" id="EDO34593.1"/>
    </source>
</evidence>
<dbReference type="AlphaFoldDB" id="A7SNY2"/>
<dbReference type="PANTHER" id="PTHR10286">
    <property type="entry name" value="INORGANIC PYROPHOSPHATASE"/>
    <property type="match status" value="1"/>
</dbReference>
<dbReference type="PhylomeDB" id="A7SNY2"/>
<evidence type="ECO:0000256" key="2">
    <source>
        <dbReference type="ARBA" id="ARBA00004496"/>
    </source>
</evidence>
<dbReference type="GO" id="GO:0004427">
    <property type="term" value="F:inorganic diphosphate phosphatase activity"/>
    <property type="evidence" value="ECO:0000318"/>
    <property type="project" value="GO_Central"/>
</dbReference>
<dbReference type="OrthoDB" id="1608002at2759"/>
<comment type="subcellular location">
    <subcellularLocation>
        <location evidence="2">Cytoplasm</location>
    </subcellularLocation>
</comment>
<dbReference type="HOGENOM" id="CLU_040684_0_2_1"/>
<accession>A7SNY2</accession>
<sequence>MAYTTRESGSPYSTDYRIYFKNSDGQAVSPFHDIPLFANSEKTILNMIVEIPRWTNAKMEICTKEALNPIKQDVKKGKVRFVNHCFPYHGYIWNYGALPQTWEDPGHTDAATGCKGDNDPIDACEIGTMVSTRGEVKQVKVLGILAMIDEGETDWKVICIDVNDPVANNLNDIDDVEKHMPGLIKATVDWFRIYKIPAGKPENKFAFNAEAKNKEFAMGVVNETHTFWKDLVMQKTENKEGLACKNLTVANSPYTINQDDANTIINKAEALSAPQAVSDDVHRWHFVNRS</sequence>
<dbReference type="Gene3D" id="3.90.80.10">
    <property type="entry name" value="Inorganic pyrophosphatase"/>
    <property type="match status" value="1"/>
</dbReference>
<organism evidence="11 12">
    <name type="scientific">Nematostella vectensis</name>
    <name type="common">Starlet sea anemone</name>
    <dbReference type="NCBI Taxonomy" id="45351"/>
    <lineage>
        <taxon>Eukaryota</taxon>
        <taxon>Metazoa</taxon>
        <taxon>Cnidaria</taxon>
        <taxon>Anthozoa</taxon>
        <taxon>Hexacorallia</taxon>
        <taxon>Actiniaria</taxon>
        <taxon>Edwardsiidae</taxon>
        <taxon>Nematostella</taxon>
    </lineage>
</organism>
<dbReference type="STRING" id="45351.A7SNY2"/>
<keyword evidence="8" id="KW-0460">Magnesium</keyword>
<dbReference type="InParanoid" id="A7SNY2"/>
<proteinExistence type="inferred from homology"/>
<dbReference type="eggNOG" id="KOG1626">
    <property type="taxonomic scope" value="Eukaryota"/>
</dbReference>
<evidence type="ECO:0000256" key="6">
    <source>
        <dbReference type="ARBA" id="ARBA00022723"/>
    </source>
</evidence>
<dbReference type="GO" id="GO:0005737">
    <property type="term" value="C:cytoplasm"/>
    <property type="evidence" value="ECO:0007669"/>
    <property type="project" value="UniProtKB-SubCell"/>
</dbReference>
<dbReference type="GO" id="GO:0000287">
    <property type="term" value="F:magnesium ion binding"/>
    <property type="evidence" value="ECO:0007669"/>
    <property type="project" value="InterPro"/>
</dbReference>
<dbReference type="GO" id="GO:0006796">
    <property type="term" value="P:phosphate-containing compound metabolic process"/>
    <property type="evidence" value="ECO:0000318"/>
    <property type="project" value="GO_Central"/>
</dbReference>
<dbReference type="FunFam" id="3.90.80.10:FF:000004">
    <property type="entry name" value="Inorganic pyrophosphatase"/>
    <property type="match status" value="1"/>
</dbReference>
<gene>
    <name evidence="11" type="ORF">NEMVEDRAFT_v1g191879</name>
</gene>
<dbReference type="CDD" id="cd00412">
    <property type="entry name" value="pyrophosphatase"/>
    <property type="match status" value="1"/>
</dbReference>
<dbReference type="Proteomes" id="UP000001593">
    <property type="component" value="Unassembled WGS sequence"/>
</dbReference>
<evidence type="ECO:0000313" key="12">
    <source>
        <dbReference type="Proteomes" id="UP000001593"/>
    </source>
</evidence>
<keyword evidence="6" id="KW-0479">Metal-binding</keyword>
<dbReference type="EMBL" id="DS469725">
    <property type="protein sequence ID" value="EDO34593.1"/>
    <property type="molecule type" value="Genomic_DNA"/>
</dbReference>
<dbReference type="OMA" id="LYANEQK"/>
<keyword evidence="12" id="KW-1185">Reference proteome</keyword>
<dbReference type="KEGG" id="nve:5505939"/>